<keyword evidence="1" id="KW-0472">Membrane</keyword>
<dbReference type="Proteomes" id="UP001235030">
    <property type="component" value="Chromosome"/>
</dbReference>
<keyword evidence="3" id="KW-1185">Reference proteome</keyword>
<dbReference type="RefSeq" id="WP_309164934.1">
    <property type="nucleotide sequence ID" value="NZ_CP101637.1"/>
</dbReference>
<evidence type="ECO:0000256" key="1">
    <source>
        <dbReference type="SAM" id="Phobius"/>
    </source>
</evidence>
<evidence type="ECO:0000313" key="2">
    <source>
        <dbReference type="EMBL" id="WMT81037.1"/>
    </source>
</evidence>
<feature type="transmembrane region" description="Helical" evidence="1">
    <location>
        <begin position="20"/>
        <end position="36"/>
    </location>
</feature>
<keyword evidence="1" id="KW-1133">Transmembrane helix</keyword>
<reference evidence="2 3" key="1">
    <citation type="submission" date="2022-07" db="EMBL/GenBank/DDBJ databases">
        <title>Genome sequence of Terrisporobacter mayombei DSM6539.</title>
        <authorList>
            <person name="Boeer T."/>
            <person name="Bengelsdorf F.R."/>
            <person name="Daniel R."/>
            <person name="Poehlein A."/>
        </authorList>
    </citation>
    <scope>NUCLEOTIDE SEQUENCE [LARGE SCALE GENOMIC DNA]</scope>
    <source>
        <strain evidence="2 3">DSM 6539</strain>
    </source>
</reference>
<accession>A0ABY9PZ91</accession>
<organism evidence="2 3">
    <name type="scientific">Terrisporobacter mayombei</name>
    <dbReference type="NCBI Taxonomy" id="1541"/>
    <lineage>
        <taxon>Bacteria</taxon>
        <taxon>Bacillati</taxon>
        <taxon>Bacillota</taxon>
        <taxon>Clostridia</taxon>
        <taxon>Peptostreptococcales</taxon>
        <taxon>Peptostreptococcaceae</taxon>
        <taxon>Terrisporobacter</taxon>
    </lineage>
</organism>
<evidence type="ECO:0000313" key="3">
    <source>
        <dbReference type="Proteomes" id="UP001235030"/>
    </source>
</evidence>
<proteinExistence type="predicted"/>
<sequence>MIIEFHKKEINSMMLNGSRIYVVLGYSIIKLIFKIFKSLDIALEAKLNLSYAIIGFVIIILAFEVSKFMCARKIDLIVSIIFLRYQH</sequence>
<gene>
    <name evidence="2" type="ORF">TEMA_13690</name>
</gene>
<protein>
    <submittedName>
        <fullName evidence="2">Uncharacterized protein</fullName>
    </submittedName>
</protein>
<name>A0ABY9PZ91_9FIRM</name>
<dbReference type="EMBL" id="CP101637">
    <property type="protein sequence ID" value="WMT81037.1"/>
    <property type="molecule type" value="Genomic_DNA"/>
</dbReference>
<keyword evidence="1" id="KW-0812">Transmembrane</keyword>
<feature type="transmembrane region" description="Helical" evidence="1">
    <location>
        <begin position="48"/>
        <end position="65"/>
    </location>
</feature>